<feature type="region of interest" description="Disordered" evidence="1">
    <location>
        <begin position="26"/>
        <end position="47"/>
    </location>
</feature>
<comment type="caution">
    <text evidence="3">The sequence shown here is derived from an EMBL/GenBank/DDBJ whole genome shotgun (WGS) entry which is preliminary data.</text>
</comment>
<dbReference type="Proteomes" id="UP000247892">
    <property type="component" value="Unassembled WGS sequence"/>
</dbReference>
<dbReference type="AlphaFoldDB" id="A0A318LG89"/>
<protein>
    <recommendedName>
        <fullName evidence="5">Secreted protein</fullName>
    </recommendedName>
</protein>
<proteinExistence type="predicted"/>
<evidence type="ECO:0000256" key="1">
    <source>
        <dbReference type="SAM" id="MobiDB-lite"/>
    </source>
</evidence>
<feature type="signal peptide" evidence="2">
    <location>
        <begin position="1"/>
        <end position="22"/>
    </location>
</feature>
<evidence type="ECO:0000313" key="3">
    <source>
        <dbReference type="EMBL" id="PXY24068.1"/>
    </source>
</evidence>
<evidence type="ECO:0000256" key="2">
    <source>
        <dbReference type="SAM" id="SignalP"/>
    </source>
</evidence>
<feature type="chain" id="PRO_5039084025" description="Secreted protein" evidence="2">
    <location>
        <begin position="23"/>
        <end position="154"/>
    </location>
</feature>
<dbReference type="RefSeq" id="WP_110341954.1">
    <property type="nucleotide sequence ID" value="NZ_JBHVKT010000057.1"/>
</dbReference>
<gene>
    <name evidence="3" type="ORF">BA062_27845</name>
</gene>
<organism evidence="3 4">
    <name type="scientific">Prauserella flavalba</name>
    <dbReference type="NCBI Taxonomy" id="1477506"/>
    <lineage>
        <taxon>Bacteria</taxon>
        <taxon>Bacillati</taxon>
        <taxon>Actinomycetota</taxon>
        <taxon>Actinomycetes</taxon>
        <taxon>Pseudonocardiales</taxon>
        <taxon>Pseudonocardiaceae</taxon>
        <taxon>Prauserella</taxon>
    </lineage>
</organism>
<evidence type="ECO:0008006" key="5">
    <source>
        <dbReference type="Google" id="ProtNLM"/>
    </source>
</evidence>
<sequence length="154" mass="15186">MTVRRWVPGSLLAAVLVLGACGGDGGSDTGPPATTQTPATTQPTRPADACEGVVSAGQDVVSTAGRFLSGSATANDVRASVSALSGEIDSVRNTVGPEARAHLDEAKSALDRLGTALTAQPPDVSGVRSAANDALTALKQAATVCRSGSATPSS</sequence>
<feature type="compositionally biased region" description="Low complexity" evidence="1">
    <location>
        <begin position="29"/>
        <end position="47"/>
    </location>
</feature>
<evidence type="ECO:0000313" key="4">
    <source>
        <dbReference type="Proteomes" id="UP000247892"/>
    </source>
</evidence>
<keyword evidence="2" id="KW-0732">Signal</keyword>
<dbReference type="PROSITE" id="PS51257">
    <property type="entry name" value="PROKAR_LIPOPROTEIN"/>
    <property type="match status" value="1"/>
</dbReference>
<dbReference type="EMBL" id="MASU01000013">
    <property type="protein sequence ID" value="PXY24068.1"/>
    <property type="molecule type" value="Genomic_DNA"/>
</dbReference>
<reference evidence="3 4" key="1">
    <citation type="submission" date="2016-07" db="EMBL/GenBank/DDBJ databases">
        <title>Draft genome sequence of Prauserella sp. YIM 121212, isolated from alkaline soil.</title>
        <authorList>
            <person name="Ruckert C."/>
            <person name="Albersmeier A."/>
            <person name="Jiang C.-L."/>
            <person name="Jiang Y."/>
            <person name="Kalinowski J."/>
            <person name="Schneider O."/>
            <person name="Winkler A."/>
            <person name="Zotchev S.B."/>
        </authorList>
    </citation>
    <scope>NUCLEOTIDE SEQUENCE [LARGE SCALE GENOMIC DNA]</scope>
    <source>
        <strain evidence="3 4">YIM 121212</strain>
    </source>
</reference>
<name>A0A318LG89_9PSEU</name>
<keyword evidence="4" id="KW-1185">Reference proteome</keyword>
<dbReference type="OrthoDB" id="9905251at2"/>
<accession>A0A318LG89</accession>